<accession>A0A1I2HW37</accession>
<protein>
    <submittedName>
        <fullName evidence="1">Uncharacterized protein</fullName>
    </submittedName>
</protein>
<proteinExistence type="predicted"/>
<name>A0A1I2HW37_9BURK</name>
<sequence length="77" mass="8025">MTIYVKEAEGGGFEVVAGQLRLNVMLEVQGKAWVQNLTTGEQLEVHEVGGQLMALTLGASAAVQLAAATVVSNAAKR</sequence>
<keyword evidence="2" id="KW-1185">Reference proteome</keyword>
<dbReference type="STRING" id="1177982.SAMN04489711_1319"/>
<dbReference type="AlphaFoldDB" id="A0A1I2HW37"/>
<evidence type="ECO:0000313" key="1">
    <source>
        <dbReference type="EMBL" id="SFF32581.1"/>
    </source>
</evidence>
<gene>
    <name evidence="1" type="ORF">SAMN04489711_1319</name>
</gene>
<organism evidence="1 2">
    <name type="scientific">Paracidovorax wautersii</name>
    <dbReference type="NCBI Taxonomy" id="1177982"/>
    <lineage>
        <taxon>Bacteria</taxon>
        <taxon>Pseudomonadati</taxon>
        <taxon>Pseudomonadota</taxon>
        <taxon>Betaproteobacteria</taxon>
        <taxon>Burkholderiales</taxon>
        <taxon>Comamonadaceae</taxon>
        <taxon>Paracidovorax</taxon>
    </lineage>
</organism>
<dbReference type="RefSeq" id="WP_092942580.1">
    <property type="nucleotide sequence ID" value="NZ_FONX01000031.1"/>
</dbReference>
<evidence type="ECO:0000313" key="2">
    <source>
        <dbReference type="Proteomes" id="UP000199119"/>
    </source>
</evidence>
<reference evidence="2" key="1">
    <citation type="submission" date="2016-10" db="EMBL/GenBank/DDBJ databases">
        <authorList>
            <person name="Varghese N."/>
            <person name="Submissions S."/>
        </authorList>
    </citation>
    <scope>NUCLEOTIDE SEQUENCE [LARGE SCALE GENOMIC DNA]</scope>
    <source>
        <strain evidence="2">DSM 27981</strain>
    </source>
</reference>
<dbReference type="EMBL" id="FONX01000031">
    <property type="protein sequence ID" value="SFF32581.1"/>
    <property type="molecule type" value="Genomic_DNA"/>
</dbReference>
<dbReference type="Proteomes" id="UP000199119">
    <property type="component" value="Unassembled WGS sequence"/>
</dbReference>